<proteinExistence type="inferred from homology"/>
<evidence type="ECO:0000256" key="3">
    <source>
        <dbReference type="ARBA" id="ARBA00005043"/>
    </source>
</evidence>
<evidence type="ECO:0000256" key="9">
    <source>
        <dbReference type="ARBA" id="ARBA00045238"/>
    </source>
</evidence>
<sequence>MMAAPVESVCKPSAERSPFSATSFQKKSRSKLISIPGTRPSVQNGQLLVSTGVTSLDFLLGGGLAVGTVLLIEEDRYDSYSRMILKYFLAEGVVCRHELFVAAAQDNPDDILQELPAPILDDVAIHKPAEQPRLPCETHDSLDSMMIAWRYQNLPKVQSALASSSRFGHYYDVSKTMEPEIRQAAKCHRFYLPEHPTESSTTRSPVLKSYSALLRSLQEVIHREGFDVAASMAPLAAEHRCGAKNVLGFLGGSHIGSLSDRLSSRSPPEFENTTQDISTSLKYFKSSYSSISKSRNILRIGLHSLGSALWDDDLSCHDNPTHRHSLTAFLYGLRALLRSSLSVAVVTVPSHLIQWGLLLTLCFSVTRYDSGL</sequence>
<dbReference type="GO" id="GO:0002098">
    <property type="term" value="P:tRNA wobble uridine modification"/>
    <property type="evidence" value="ECO:0007669"/>
    <property type="project" value="InterPro"/>
</dbReference>
<organism evidence="10 11">
    <name type="scientific">Scophthalmus maximus</name>
    <name type="common">Turbot</name>
    <name type="synonym">Psetta maxima</name>
    <dbReference type="NCBI Taxonomy" id="52904"/>
    <lineage>
        <taxon>Eukaryota</taxon>
        <taxon>Metazoa</taxon>
        <taxon>Chordata</taxon>
        <taxon>Craniata</taxon>
        <taxon>Vertebrata</taxon>
        <taxon>Euteleostomi</taxon>
        <taxon>Actinopterygii</taxon>
        <taxon>Neopterygii</taxon>
        <taxon>Teleostei</taxon>
        <taxon>Neoteleostei</taxon>
        <taxon>Acanthomorphata</taxon>
        <taxon>Carangaria</taxon>
        <taxon>Pleuronectiformes</taxon>
        <taxon>Pleuronectoidei</taxon>
        <taxon>Scophthalmidae</taxon>
        <taxon>Scophthalmus</taxon>
    </lineage>
</organism>
<comment type="subcellular location">
    <subcellularLocation>
        <location evidence="2">Cytoplasm</location>
    </subcellularLocation>
    <subcellularLocation>
        <location evidence="1">Nucleus</location>
    </subcellularLocation>
</comment>
<evidence type="ECO:0000313" key="10">
    <source>
        <dbReference type="EMBL" id="AWP01697.1"/>
    </source>
</evidence>
<reference evidence="10 11" key="1">
    <citation type="submission" date="2017-12" db="EMBL/GenBank/DDBJ databases">
        <title>Integrating genomic resources of turbot (Scophthalmus maximus) in depth evaluation of genetic and physical mapping variation across individuals.</title>
        <authorList>
            <person name="Martinez P."/>
        </authorList>
    </citation>
    <scope>NUCLEOTIDE SEQUENCE [LARGE SCALE GENOMIC DNA]</scope>
</reference>
<gene>
    <name evidence="10" type="ORF">SMAX5B_012466</name>
</gene>
<evidence type="ECO:0000313" key="11">
    <source>
        <dbReference type="Proteomes" id="UP000246464"/>
    </source>
</evidence>
<dbReference type="STRING" id="52904.ENSSMAP00000004193"/>
<dbReference type="AlphaFoldDB" id="A0A2U9BCJ6"/>
<dbReference type="Pfam" id="PF05625">
    <property type="entry name" value="PAXNEB"/>
    <property type="match status" value="2"/>
</dbReference>
<accession>A0A2U9BCJ6</accession>
<evidence type="ECO:0000256" key="6">
    <source>
        <dbReference type="ARBA" id="ARBA00022490"/>
    </source>
</evidence>
<evidence type="ECO:0000256" key="1">
    <source>
        <dbReference type="ARBA" id="ARBA00004123"/>
    </source>
</evidence>
<evidence type="ECO:0000256" key="7">
    <source>
        <dbReference type="ARBA" id="ARBA00022694"/>
    </source>
</evidence>
<name>A0A2U9BCJ6_SCOMX</name>
<keyword evidence="11" id="KW-1185">Reference proteome</keyword>
<comment type="pathway">
    <text evidence="3">tRNA modification; 5-methoxycarbonylmethyl-2-thiouridine-tRNA biosynthesis.</text>
</comment>
<keyword evidence="8" id="KW-0539">Nucleus</keyword>
<evidence type="ECO:0000256" key="4">
    <source>
        <dbReference type="ARBA" id="ARBA00007573"/>
    </source>
</evidence>
<dbReference type="GO" id="GO:0033588">
    <property type="term" value="C:elongator holoenzyme complex"/>
    <property type="evidence" value="ECO:0007669"/>
    <property type="project" value="InterPro"/>
</dbReference>
<keyword evidence="6" id="KW-0963">Cytoplasm</keyword>
<dbReference type="Gene3D" id="3.40.50.300">
    <property type="entry name" value="P-loop containing nucleotide triphosphate hydrolases"/>
    <property type="match status" value="1"/>
</dbReference>
<dbReference type="UniPathway" id="UPA00988"/>
<dbReference type="EMBL" id="CP026247">
    <property type="protein sequence ID" value="AWP01697.1"/>
    <property type="molecule type" value="Genomic_DNA"/>
</dbReference>
<dbReference type="PANTHER" id="PTHR12896:SF1">
    <property type="entry name" value="ELONGATOR COMPLEX PROTEIN 4"/>
    <property type="match status" value="1"/>
</dbReference>
<evidence type="ECO:0000256" key="5">
    <source>
        <dbReference type="ARBA" id="ARBA00020265"/>
    </source>
</evidence>
<evidence type="ECO:0000256" key="8">
    <source>
        <dbReference type="ARBA" id="ARBA00023242"/>
    </source>
</evidence>
<dbReference type="GO" id="GO:0008023">
    <property type="term" value="C:transcription elongation factor complex"/>
    <property type="evidence" value="ECO:0007669"/>
    <property type="project" value="TreeGrafter"/>
</dbReference>
<keyword evidence="7" id="KW-0819">tRNA processing</keyword>
<dbReference type="PANTHER" id="PTHR12896">
    <property type="entry name" value="PAX6 NEIGHBOR PROTEIN PAXNEB"/>
    <property type="match status" value="1"/>
</dbReference>
<dbReference type="Proteomes" id="UP000246464">
    <property type="component" value="Chromosome 5"/>
</dbReference>
<dbReference type="CDD" id="cd19494">
    <property type="entry name" value="Elp4"/>
    <property type="match status" value="1"/>
</dbReference>
<comment type="function">
    <text evidence="9">Component of the elongator complex which is required for multiple tRNA modifications, including mcm5U (5-methoxycarbonylmethyl uridine), mcm5s2U (5-methoxycarbonylmethyl-2-thiouridine), and ncm5U (5-carbamoylmethyl uridine). The elongator complex catalyzes the formation of carboxymethyluridine in the wobble base at position 34 in tRNAs.</text>
</comment>
<dbReference type="GO" id="GO:0005737">
    <property type="term" value="C:cytoplasm"/>
    <property type="evidence" value="ECO:0007669"/>
    <property type="project" value="UniProtKB-SubCell"/>
</dbReference>
<evidence type="ECO:0000256" key="2">
    <source>
        <dbReference type="ARBA" id="ARBA00004496"/>
    </source>
</evidence>
<dbReference type="InterPro" id="IPR008728">
    <property type="entry name" value="Elongator_complex_protein_4"/>
</dbReference>
<protein>
    <recommendedName>
        <fullName evidence="5">Elongator complex protein 4</fullName>
    </recommendedName>
</protein>
<dbReference type="InterPro" id="IPR027417">
    <property type="entry name" value="P-loop_NTPase"/>
</dbReference>
<comment type="similarity">
    <text evidence="4">Belongs to the ELP4 family.</text>
</comment>